<reference evidence="3" key="1">
    <citation type="journal article" date="2019" name="Int. J. Syst. Evol. Microbiol.">
        <title>The Global Catalogue of Microorganisms (GCM) 10K type strain sequencing project: providing services to taxonomists for standard genome sequencing and annotation.</title>
        <authorList>
            <consortium name="The Broad Institute Genomics Platform"/>
            <consortium name="The Broad Institute Genome Sequencing Center for Infectious Disease"/>
            <person name="Wu L."/>
            <person name="Ma J."/>
        </authorList>
    </citation>
    <scope>NUCLEOTIDE SEQUENCE [LARGE SCALE GENOMIC DNA]</scope>
    <source>
        <strain evidence="3">IBRC-M 10987</strain>
    </source>
</reference>
<keyword evidence="3" id="KW-1185">Reference proteome</keyword>
<protein>
    <submittedName>
        <fullName evidence="2">Uncharacterized protein</fullName>
    </submittedName>
</protein>
<feature type="region of interest" description="Disordered" evidence="1">
    <location>
        <begin position="41"/>
        <end position="61"/>
    </location>
</feature>
<dbReference type="EMBL" id="JBHSAM010000034">
    <property type="protein sequence ID" value="MFC4102864.1"/>
    <property type="molecule type" value="Genomic_DNA"/>
</dbReference>
<gene>
    <name evidence="2" type="ORF">ACFOZ8_24900</name>
</gene>
<evidence type="ECO:0000313" key="2">
    <source>
        <dbReference type="EMBL" id="MFC4102864.1"/>
    </source>
</evidence>
<dbReference type="RefSeq" id="WP_377721467.1">
    <property type="nucleotide sequence ID" value="NZ_JBHSAM010000034.1"/>
</dbReference>
<name>A0ABV8KA37_9BACL</name>
<dbReference type="Proteomes" id="UP001595715">
    <property type="component" value="Unassembled WGS sequence"/>
</dbReference>
<sequence>MEHSEKELAKKQNKLTVYNETHKDFDPGLTFRLIWEGDTDKAPRETPSLGPGQNDWFKSNSIGNGDNTRNMFVKVHLIGRGEEFFVGNFNHPIYAPAFSSGVNSSTDIRIDVSTLNIYAIHHMQINTDTEDVVDLIGPLPENTLKIKALVNSQY</sequence>
<organism evidence="2 3">
    <name type="scientific">Paenibacillus xanthanilyticus</name>
    <dbReference type="NCBI Taxonomy" id="1783531"/>
    <lineage>
        <taxon>Bacteria</taxon>
        <taxon>Bacillati</taxon>
        <taxon>Bacillota</taxon>
        <taxon>Bacilli</taxon>
        <taxon>Bacillales</taxon>
        <taxon>Paenibacillaceae</taxon>
        <taxon>Paenibacillus</taxon>
    </lineage>
</organism>
<evidence type="ECO:0000313" key="3">
    <source>
        <dbReference type="Proteomes" id="UP001595715"/>
    </source>
</evidence>
<proteinExistence type="predicted"/>
<evidence type="ECO:0000256" key="1">
    <source>
        <dbReference type="SAM" id="MobiDB-lite"/>
    </source>
</evidence>
<comment type="caution">
    <text evidence="2">The sequence shown here is derived from an EMBL/GenBank/DDBJ whole genome shotgun (WGS) entry which is preliminary data.</text>
</comment>
<accession>A0ABV8KA37</accession>